<accession>A0A5B7H204</accession>
<protein>
    <submittedName>
        <fullName evidence="1">Uncharacterized protein</fullName>
    </submittedName>
</protein>
<organism evidence="1 2">
    <name type="scientific">Portunus trituberculatus</name>
    <name type="common">Swimming crab</name>
    <name type="synonym">Neptunus trituberculatus</name>
    <dbReference type="NCBI Taxonomy" id="210409"/>
    <lineage>
        <taxon>Eukaryota</taxon>
        <taxon>Metazoa</taxon>
        <taxon>Ecdysozoa</taxon>
        <taxon>Arthropoda</taxon>
        <taxon>Crustacea</taxon>
        <taxon>Multicrustacea</taxon>
        <taxon>Malacostraca</taxon>
        <taxon>Eumalacostraca</taxon>
        <taxon>Eucarida</taxon>
        <taxon>Decapoda</taxon>
        <taxon>Pleocyemata</taxon>
        <taxon>Brachyura</taxon>
        <taxon>Eubrachyura</taxon>
        <taxon>Portunoidea</taxon>
        <taxon>Portunidae</taxon>
        <taxon>Portuninae</taxon>
        <taxon>Portunus</taxon>
    </lineage>
</organism>
<evidence type="ECO:0000313" key="2">
    <source>
        <dbReference type="Proteomes" id="UP000324222"/>
    </source>
</evidence>
<proteinExistence type="predicted"/>
<comment type="caution">
    <text evidence="1">The sequence shown here is derived from an EMBL/GenBank/DDBJ whole genome shotgun (WGS) entry which is preliminary data.</text>
</comment>
<dbReference type="AlphaFoldDB" id="A0A5B7H204"/>
<gene>
    <name evidence="1" type="ORF">E2C01_057302</name>
</gene>
<reference evidence="1 2" key="1">
    <citation type="submission" date="2019-05" db="EMBL/GenBank/DDBJ databases">
        <title>Another draft genome of Portunus trituberculatus and its Hox gene families provides insights of decapod evolution.</title>
        <authorList>
            <person name="Jeong J.-H."/>
            <person name="Song I."/>
            <person name="Kim S."/>
            <person name="Choi T."/>
            <person name="Kim D."/>
            <person name="Ryu S."/>
            <person name="Kim W."/>
        </authorList>
    </citation>
    <scope>NUCLEOTIDE SEQUENCE [LARGE SCALE GENOMIC DNA]</scope>
    <source>
        <tissue evidence="1">Muscle</tissue>
    </source>
</reference>
<name>A0A5B7H204_PORTR</name>
<dbReference type="EMBL" id="VSRR010020530">
    <property type="protein sequence ID" value="MPC63208.1"/>
    <property type="molecule type" value="Genomic_DNA"/>
</dbReference>
<keyword evidence="2" id="KW-1185">Reference proteome</keyword>
<sequence length="112" mass="12278">MNYSTAPFRPASNTFPFPNEAVSAVRGQDPRARWECGVLEFVPKRGMAAGPWGRSPPEEDLSKEKSCLVRTGLGRCGVGLWLLWGRRLEGEVKGEKGEEAVKVTEDTTLLGT</sequence>
<evidence type="ECO:0000313" key="1">
    <source>
        <dbReference type="EMBL" id="MPC63208.1"/>
    </source>
</evidence>
<dbReference type="Proteomes" id="UP000324222">
    <property type="component" value="Unassembled WGS sequence"/>
</dbReference>